<keyword evidence="1" id="KW-0812">Transmembrane</keyword>
<dbReference type="RefSeq" id="WP_074552994.1">
    <property type="nucleotide sequence ID" value="NZ_CP119563.1"/>
</dbReference>
<evidence type="ECO:0000256" key="1">
    <source>
        <dbReference type="SAM" id="Phobius"/>
    </source>
</evidence>
<keyword evidence="1" id="KW-0472">Membrane</keyword>
<name>A0A1G7FBF9_RHOCA</name>
<feature type="transmembrane region" description="Helical" evidence="1">
    <location>
        <begin position="104"/>
        <end position="125"/>
    </location>
</feature>
<feature type="transmembrane region" description="Helical" evidence="1">
    <location>
        <begin position="6"/>
        <end position="26"/>
    </location>
</feature>
<gene>
    <name evidence="3" type="ORF">SAMN04244550_00927</name>
</gene>
<evidence type="ECO:0000313" key="4">
    <source>
        <dbReference type="Proteomes" id="UP000183812"/>
    </source>
</evidence>
<organism evidence="3 4">
    <name type="scientific">Rhodobacter capsulatus</name>
    <name type="common">Rhodopseudomonas capsulata</name>
    <dbReference type="NCBI Taxonomy" id="1061"/>
    <lineage>
        <taxon>Bacteria</taxon>
        <taxon>Pseudomonadati</taxon>
        <taxon>Pseudomonadota</taxon>
        <taxon>Alphaproteobacteria</taxon>
        <taxon>Rhodobacterales</taxon>
        <taxon>Rhodobacter group</taxon>
        <taxon>Rhodobacter</taxon>
    </lineage>
</organism>
<evidence type="ECO:0000313" key="3">
    <source>
        <dbReference type="EMBL" id="SDE73213.1"/>
    </source>
</evidence>
<dbReference type="Gene3D" id="1.20.120.1220">
    <property type="match status" value="1"/>
</dbReference>
<reference evidence="3 4" key="1">
    <citation type="submission" date="2016-10" db="EMBL/GenBank/DDBJ databases">
        <authorList>
            <person name="de Groot N.N."/>
        </authorList>
    </citation>
    <scope>NUCLEOTIDE SEQUENCE [LARGE SCALE GENOMIC DNA]</scope>
    <source>
        <strain evidence="4">DSM 938 / 37b4</strain>
    </source>
</reference>
<dbReference type="Proteomes" id="UP000183812">
    <property type="component" value="Unassembled WGS sequence"/>
</dbReference>
<dbReference type="InterPro" id="IPR000045">
    <property type="entry name" value="Prepilin_IV_endopep_pep"/>
</dbReference>
<accession>A0A1G7FBF9</accession>
<proteinExistence type="predicted"/>
<feature type="transmembrane region" description="Helical" evidence="1">
    <location>
        <begin position="38"/>
        <end position="56"/>
    </location>
</feature>
<feature type="domain" description="Prepilin type IV endopeptidase peptidase" evidence="2">
    <location>
        <begin position="17"/>
        <end position="120"/>
    </location>
</feature>
<sequence length="167" mass="17826">MLGLSVSQSALALFVAVLPICAWVSYTDLKYMKIRNAAVLSLIAVFAVVGVLVLPLEVWAWRWLHLPVVLVIGLVLNIALGVGMGDVKFAAASAPFFSADPGRVILAVLLLQACLILAFALHRLARAIPAVRAATPDWASWGHRKFPFGLVLVGTLLSYLGLIAALT</sequence>
<dbReference type="GO" id="GO:0016020">
    <property type="term" value="C:membrane"/>
    <property type="evidence" value="ECO:0007669"/>
    <property type="project" value="InterPro"/>
</dbReference>
<dbReference type="Pfam" id="PF01478">
    <property type="entry name" value="Peptidase_A24"/>
    <property type="match status" value="1"/>
</dbReference>
<dbReference type="AlphaFoldDB" id="A0A1G7FBF9"/>
<feature type="transmembrane region" description="Helical" evidence="1">
    <location>
        <begin position="62"/>
        <end position="83"/>
    </location>
</feature>
<keyword evidence="1" id="KW-1133">Transmembrane helix</keyword>
<dbReference type="GO" id="GO:0004190">
    <property type="term" value="F:aspartic-type endopeptidase activity"/>
    <property type="evidence" value="ECO:0007669"/>
    <property type="project" value="InterPro"/>
</dbReference>
<protein>
    <submittedName>
        <fullName evidence="3">Prepilin peptidase CpaA</fullName>
    </submittedName>
</protein>
<evidence type="ECO:0000259" key="2">
    <source>
        <dbReference type="Pfam" id="PF01478"/>
    </source>
</evidence>
<dbReference type="OrthoDB" id="7709484at2"/>
<dbReference type="EMBL" id="FNAY01000003">
    <property type="protein sequence ID" value="SDE73213.1"/>
    <property type="molecule type" value="Genomic_DNA"/>
</dbReference>
<feature type="transmembrane region" description="Helical" evidence="1">
    <location>
        <begin position="145"/>
        <end position="166"/>
    </location>
</feature>